<dbReference type="Pfam" id="PF00240">
    <property type="entry name" value="ubiquitin"/>
    <property type="match status" value="1"/>
</dbReference>
<evidence type="ECO:0000313" key="2">
    <source>
        <dbReference type="EMBL" id="KAK1285232.1"/>
    </source>
</evidence>
<name>A0AAV9CAE6_ACOCL</name>
<dbReference type="Proteomes" id="UP001180020">
    <property type="component" value="Unassembled WGS sequence"/>
</dbReference>
<dbReference type="InterPro" id="IPR000626">
    <property type="entry name" value="Ubiquitin-like_dom"/>
</dbReference>
<dbReference type="InterPro" id="IPR029071">
    <property type="entry name" value="Ubiquitin-like_domsf"/>
</dbReference>
<evidence type="ECO:0000259" key="1">
    <source>
        <dbReference type="PROSITE" id="PS50053"/>
    </source>
</evidence>
<protein>
    <recommendedName>
        <fullName evidence="1">Ubiquitin-like domain-containing protein</fullName>
    </recommendedName>
</protein>
<sequence length="100" mass="11507">MRSDKITSITNLTVCRLDKLQELAVLDAKHIWSIETLKNAIDKHVGVPPHRQRLEYMGVAMKEGDLISDSGWWWTMDTVYRVCAEIRRGGLNGTFYLDDL</sequence>
<proteinExistence type="predicted"/>
<accession>A0AAV9CAE6</accession>
<reference evidence="2" key="2">
    <citation type="submission" date="2023-06" db="EMBL/GenBank/DDBJ databases">
        <authorList>
            <person name="Ma L."/>
            <person name="Liu K.-W."/>
            <person name="Li Z."/>
            <person name="Hsiao Y.-Y."/>
            <person name="Qi Y."/>
            <person name="Fu T."/>
            <person name="Tang G."/>
            <person name="Zhang D."/>
            <person name="Sun W.-H."/>
            <person name="Liu D.-K."/>
            <person name="Li Y."/>
            <person name="Chen G.-Z."/>
            <person name="Liu X.-D."/>
            <person name="Liao X.-Y."/>
            <person name="Jiang Y.-T."/>
            <person name="Yu X."/>
            <person name="Hao Y."/>
            <person name="Huang J."/>
            <person name="Zhao X.-W."/>
            <person name="Ke S."/>
            <person name="Chen Y.-Y."/>
            <person name="Wu W.-L."/>
            <person name="Hsu J.-L."/>
            <person name="Lin Y.-F."/>
            <person name="Huang M.-D."/>
            <person name="Li C.-Y."/>
            <person name="Huang L."/>
            <person name="Wang Z.-W."/>
            <person name="Zhao X."/>
            <person name="Zhong W.-Y."/>
            <person name="Peng D.-H."/>
            <person name="Ahmad S."/>
            <person name="Lan S."/>
            <person name="Zhang J.-S."/>
            <person name="Tsai W.-C."/>
            <person name="Van De Peer Y."/>
            <person name="Liu Z.-J."/>
        </authorList>
    </citation>
    <scope>NUCLEOTIDE SEQUENCE</scope>
    <source>
        <strain evidence="2">CP</strain>
        <tissue evidence="2">Leaves</tissue>
    </source>
</reference>
<comment type="caution">
    <text evidence="2">The sequence shown here is derived from an EMBL/GenBank/DDBJ whole genome shotgun (WGS) entry which is preliminary data.</text>
</comment>
<dbReference type="EMBL" id="JAUJYO010000020">
    <property type="protein sequence ID" value="KAK1285232.1"/>
    <property type="molecule type" value="Genomic_DNA"/>
</dbReference>
<dbReference type="CDD" id="cd17039">
    <property type="entry name" value="Ubl_ubiquitin_like"/>
    <property type="match status" value="1"/>
</dbReference>
<dbReference type="SUPFAM" id="SSF54236">
    <property type="entry name" value="Ubiquitin-like"/>
    <property type="match status" value="1"/>
</dbReference>
<dbReference type="Gene3D" id="3.10.20.90">
    <property type="entry name" value="Phosphatidylinositol 3-kinase Catalytic Subunit, Chain A, domain 1"/>
    <property type="match status" value="1"/>
</dbReference>
<organism evidence="2 3">
    <name type="scientific">Acorus calamus</name>
    <name type="common">Sweet flag</name>
    <dbReference type="NCBI Taxonomy" id="4465"/>
    <lineage>
        <taxon>Eukaryota</taxon>
        <taxon>Viridiplantae</taxon>
        <taxon>Streptophyta</taxon>
        <taxon>Embryophyta</taxon>
        <taxon>Tracheophyta</taxon>
        <taxon>Spermatophyta</taxon>
        <taxon>Magnoliopsida</taxon>
        <taxon>Liliopsida</taxon>
        <taxon>Acoraceae</taxon>
        <taxon>Acorus</taxon>
    </lineage>
</organism>
<dbReference type="PROSITE" id="PS50053">
    <property type="entry name" value="UBIQUITIN_2"/>
    <property type="match status" value="1"/>
</dbReference>
<evidence type="ECO:0000313" key="3">
    <source>
        <dbReference type="Proteomes" id="UP001180020"/>
    </source>
</evidence>
<reference evidence="2" key="1">
    <citation type="journal article" date="2023" name="Nat. Commun.">
        <title>Diploid and tetraploid genomes of Acorus and the evolution of monocots.</title>
        <authorList>
            <person name="Ma L."/>
            <person name="Liu K.W."/>
            <person name="Li Z."/>
            <person name="Hsiao Y.Y."/>
            <person name="Qi Y."/>
            <person name="Fu T."/>
            <person name="Tang G.D."/>
            <person name="Zhang D."/>
            <person name="Sun W.H."/>
            <person name="Liu D.K."/>
            <person name="Li Y."/>
            <person name="Chen G.Z."/>
            <person name="Liu X.D."/>
            <person name="Liao X.Y."/>
            <person name="Jiang Y.T."/>
            <person name="Yu X."/>
            <person name="Hao Y."/>
            <person name="Huang J."/>
            <person name="Zhao X.W."/>
            <person name="Ke S."/>
            <person name="Chen Y.Y."/>
            <person name="Wu W.L."/>
            <person name="Hsu J.L."/>
            <person name="Lin Y.F."/>
            <person name="Huang M.D."/>
            <person name="Li C.Y."/>
            <person name="Huang L."/>
            <person name="Wang Z.W."/>
            <person name="Zhao X."/>
            <person name="Zhong W.Y."/>
            <person name="Peng D.H."/>
            <person name="Ahmad S."/>
            <person name="Lan S."/>
            <person name="Zhang J.S."/>
            <person name="Tsai W.C."/>
            <person name="Van de Peer Y."/>
            <person name="Liu Z.J."/>
        </authorList>
    </citation>
    <scope>NUCLEOTIDE SEQUENCE</scope>
    <source>
        <strain evidence="2">CP</strain>
    </source>
</reference>
<gene>
    <name evidence="2" type="ORF">QJS10_CPB20g01505</name>
</gene>
<dbReference type="AlphaFoldDB" id="A0AAV9CAE6"/>
<feature type="domain" description="Ubiquitin-like" evidence="1">
    <location>
        <begin position="10"/>
        <end position="71"/>
    </location>
</feature>
<keyword evidence="3" id="KW-1185">Reference proteome</keyword>